<keyword evidence="4" id="KW-1185">Reference proteome</keyword>
<evidence type="ECO:0000256" key="2">
    <source>
        <dbReference type="SAM" id="Phobius"/>
    </source>
</evidence>
<protein>
    <submittedName>
        <fullName evidence="3">Uncharacterized protein</fullName>
    </submittedName>
</protein>
<dbReference type="EMBL" id="QCYY01002927">
    <property type="protein sequence ID" value="ROT66490.1"/>
    <property type="molecule type" value="Genomic_DNA"/>
</dbReference>
<organism evidence="3 4">
    <name type="scientific">Penaeus vannamei</name>
    <name type="common">Whiteleg shrimp</name>
    <name type="synonym">Litopenaeus vannamei</name>
    <dbReference type="NCBI Taxonomy" id="6689"/>
    <lineage>
        <taxon>Eukaryota</taxon>
        <taxon>Metazoa</taxon>
        <taxon>Ecdysozoa</taxon>
        <taxon>Arthropoda</taxon>
        <taxon>Crustacea</taxon>
        <taxon>Multicrustacea</taxon>
        <taxon>Malacostraca</taxon>
        <taxon>Eumalacostraca</taxon>
        <taxon>Eucarida</taxon>
        <taxon>Decapoda</taxon>
        <taxon>Dendrobranchiata</taxon>
        <taxon>Penaeoidea</taxon>
        <taxon>Penaeidae</taxon>
        <taxon>Penaeus</taxon>
    </lineage>
</organism>
<keyword evidence="2" id="KW-1133">Transmembrane helix</keyword>
<dbReference type="Proteomes" id="UP000283509">
    <property type="component" value="Unassembled WGS sequence"/>
</dbReference>
<feature type="transmembrane region" description="Helical" evidence="2">
    <location>
        <begin position="156"/>
        <end position="173"/>
    </location>
</feature>
<gene>
    <name evidence="3" type="ORF">C7M84_015490</name>
</gene>
<feature type="transmembrane region" description="Helical" evidence="2">
    <location>
        <begin position="117"/>
        <end position="135"/>
    </location>
</feature>
<feature type="transmembrane region" description="Helical" evidence="2">
    <location>
        <begin position="293"/>
        <end position="313"/>
    </location>
</feature>
<feature type="compositionally biased region" description="Basic and acidic residues" evidence="1">
    <location>
        <begin position="26"/>
        <end position="35"/>
    </location>
</feature>
<evidence type="ECO:0000313" key="4">
    <source>
        <dbReference type="Proteomes" id="UP000283509"/>
    </source>
</evidence>
<proteinExistence type="predicted"/>
<sequence>MLQPLHSLVYNLRLPPPGPDAACHGGSDRKGHDEGGPLEPAGKSGASSVRFLPLSLKLFSFLSSLPNLFLSSPSPVSFLFPLPFFSPYISPCSSLPYPFLSSLPYFPLLSFPFSPTLLLLSSILLLLSSLAFPAFSSTPKLPHCLSFSFFRPTSSYLLLLLSDLSFLLFPLFFPLCPLLSSFSPLSFAREFHTVSFPFPLSLFVLSFLSSLSSPFPPSLPYPFFSVLSFPTFSPLSFARNSTQFLSFPPPPSILLLSFLSVLSFPPSSLLFFSLSSPFLLLSPILGARKSTQFLPFFSFPFALSFPFLSVILLSLPLFPYPHPKLHTVLFPFFPYSSPSFLSILSSPPSSLLPFLSLSSLFPFLSPLFLLLFPLCLSSSPLPSFLSSPPLPLIFFSVLSSSSFLSLPPLSFPFLSPSFPPSFLPPLPYFLSSLSSPFPPPLPYPSPETAHRNSNKHRFGLSSSSYSLPSRVPLYKDATKTLLFHYLKKTKTAIMPPCDFTHLEAPFGVALRGSSSLILGKGLSRLLGLRGTLAIEAPVL</sequence>
<dbReference type="AlphaFoldDB" id="A0A3R7LYB2"/>
<feature type="transmembrane region" description="Helical" evidence="2">
    <location>
        <begin position="193"/>
        <end position="212"/>
    </location>
</feature>
<feature type="transmembrane region" description="Helical" evidence="2">
    <location>
        <begin position="258"/>
        <end position="281"/>
    </location>
</feature>
<feature type="transmembrane region" description="Helical" evidence="2">
    <location>
        <begin position="219"/>
        <end position="238"/>
    </location>
</feature>
<reference evidence="3 4" key="2">
    <citation type="submission" date="2019-01" db="EMBL/GenBank/DDBJ databases">
        <title>The decoding of complex shrimp genome reveals the adaptation for benthos swimmer, frequently molting mechanism and breeding impact on genome.</title>
        <authorList>
            <person name="Sun Y."/>
            <person name="Gao Y."/>
            <person name="Yu Y."/>
        </authorList>
    </citation>
    <scope>NUCLEOTIDE SEQUENCE [LARGE SCALE GENOMIC DNA]</scope>
    <source>
        <tissue evidence="3">Muscle</tissue>
    </source>
</reference>
<name>A0A3R7LYB2_PENVA</name>
<reference evidence="3 4" key="1">
    <citation type="submission" date="2018-04" db="EMBL/GenBank/DDBJ databases">
        <authorList>
            <person name="Zhang X."/>
            <person name="Yuan J."/>
            <person name="Li F."/>
            <person name="Xiang J."/>
        </authorList>
    </citation>
    <scope>NUCLEOTIDE SEQUENCE [LARGE SCALE GENOMIC DNA]</scope>
    <source>
        <tissue evidence="3">Muscle</tissue>
    </source>
</reference>
<feature type="transmembrane region" description="Helical" evidence="2">
    <location>
        <begin position="392"/>
        <end position="414"/>
    </location>
</feature>
<feature type="region of interest" description="Disordered" evidence="1">
    <location>
        <begin position="21"/>
        <end position="42"/>
    </location>
</feature>
<comment type="caution">
    <text evidence="3">The sequence shown here is derived from an EMBL/GenBank/DDBJ whole genome shotgun (WGS) entry which is preliminary data.</text>
</comment>
<evidence type="ECO:0000256" key="1">
    <source>
        <dbReference type="SAM" id="MobiDB-lite"/>
    </source>
</evidence>
<keyword evidence="2" id="KW-0812">Transmembrane</keyword>
<evidence type="ECO:0000313" key="3">
    <source>
        <dbReference type="EMBL" id="ROT66490.1"/>
    </source>
</evidence>
<keyword evidence="2" id="KW-0472">Membrane</keyword>
<accession>A0A3R7LYB2</accession>
<feature type="transmembrane region" description="Helical" evidence="2">
    <location>
        <begin position="351"/>
        <end position="372"/>
    </location>
</feature>